<feature type="region of interest" description="Disordered" evidence="1">
    <location>
        <begin position="1"/>
        <end position="23"/>
    </location>
</feature>
<gene>
    <name evidence="2" type="ORF">CMC5_079930</name>
</gene>
<dbReference type="KEGG" id="ccro:CMC5_079930"/>
<evidence type="ECO:0000313" key="2">
    <source>
        <dbReference type="EMBL" id="AKT43757.1"/>
    </source>
</evidence>
<reference evidence="2 3" key="1">
    <citation type="submission" date="2015-07" db="EMBL/GenBank/DDBJ databases">
        <title>Genome analysis of myxobacterium Chondromyces crocatus Cm c5 reveals a high potential for natural compound synthesis and the genetic basis for the loss of fruiting body formation.</title>
        <authorList>
            <person name="Zaburannyi N."/>
            <person name="Bunk B."/>
            <person name="Maier J."/>
            <person name="Overmann J."/>
            <person name="Mueller R."/>
        </authorList>
    </citation>
    <scope>NUCLEOTIDE SEQUENCE [LARGE SCALE GENOMIC DNA]</scope>
    <source>
        <strain evidence="2 3">Cm c5</strain>
    </source>
</reference>
<accession>A0A0K1ESY9</accession>
<organism evidence="2 3">
    <name type="scientific">Chondromyces crocatus</name>
    <dbReference type="NCBI Taxonomy" id="52"/>
    <lineage>
        <taxon>Bacteria</taxon>
        <taxon>Pseudomonadati</taxon>
        <taxon>Myxococcota</taxon>
        <taxon>Polyangia</taxon>
        <taxon>Polyangiales</taxon>
        <taxon>Polyangiaceae</taxon>
        <taxon>Chondromyces</taxon>
    </lineage>
</organism>
<dbReference type="AlphaFoldDB" id="A0A0K1ESY9"/>
<protein>
    <submittedName>
        <fullName evidence="2">Uncharacterized protein</fullName>
    </submittedName>
</protein>
<dbReference type="Proteomes" id="UP000067626">
    <property type="component" value="Chromosome"/>
</dbReference>
<sequence length="51" mass="5657">MRNEKDGLMSASLEKPDPDGSAEIYTGGQFHTVAVENPQDTFTPQWSMRVS</sequence>
<evidence type="ECO:0000256" key="1">
    <source>
        <dbReference type="SAM" id="MobiDB-lite"/>
    </source>
</evidence>
<dbReference type="EMBL" id="CP012159">
    <property type="protein sequence ID" value="AKT43757.1"/>
    <property type="molecule type" value="Genomic_DNA"/>
</dbReference>
<dbReference type="STRING" id="52.CMC5_079930"/>
<name>A0A0K1ESY9_CHOCO</name>
<keyword evidence="3" id="KW-1185">Reference proteome</keyword>
<proteinExistence type="predicted"/>
<evidence type="ECO:0000313" key="3">
    <source>
        <dbReference type="Proteomes" id="UP000067626"/>
    </source>
</evidence>